<organism evidence="1 2">
    <name type="scientific">Phytobacter ursingii</name>
    <dbReference type="NCBI Taxonomy" id="1972431"/>
    <lineage>
        <taxon>Bacteria</taxon>
        <taxon>Pseudomonadati</taxon>
        <taxon>Pseudomonadota</taxon>
        <taxon>Gammaproteobacteria</taxon>
        <taxon>Enterobacterales</taxon>
        <taxon>Enterobacteriaceae</taxon>
        <taxon>Phytobacter</taxon>
    </lineage>
</organism>
<comment type="caution">
    <text evidence="1">The sequence shown here is derived from an EMBL/GenBank/DDBJ whole genome shotgun (WGS) entry which is preliminary data.</text>
</comment>
<accession>A0AB35RS16</accession>
<proteinExistence type="predicted"/>
<dbReference type="RefSeq" id="WP_103279686.1">
    <property type="nucleotide sequence ID" value="NZ_JAWJAC010000015.1"/>
</dbReference>
<evidence type="ECO:0000313" key="1">
    <source>
        <dbReference type="EMBL" id="MDV2864948.1"/>
    </source>
</evidence>
<dbReference type="Pfam" id="PF02413">
    <property type="entry name" value="Caudo_TAP"/>
    <property type="match status" value="1"/>
</dbReference>
<gene>
    <name evidence="1" type="ORF">R0H02_21090</name>
</gene>
<name>A0AB35RS16_9ENTR</name>
<dbReference type="Proteomes" id="UP001286589">
    <property type="component" value="Unassembled WGS sequence"/>
</dbReference>
<keyword evidence="2" id="KW-1185">Reference proteome</keyword>
<dbReference type="PANTHER" id="PTHR34413:SF2">
    <property type="entry name" value="PROPHAGE TAIL FIBER ASSEMBLY PROTEIN HOMOLOG TFAE-RELATED"/>
    <property type="match status" value="1"/>
</dbReference>
<dbReference type="EMBL" id="JAWJAC010000015">
    <property type="protein sequence ID" value="MDV2864948.1"/>
    <property type="molecule type" value="Genomic_DNA"/>
</dbReference>
<reference evidence="1 2" key="1">
    <citation type="submission" date="2023-10" db="EMBL/GenBank/DDBJ databases">
        <title>Phytobacter spp. The emergence of a new genus of hospital-origin enterobacteria encoding carbapenemases in Argentina.</title>
        <authorList>
            <person name="Vay C."/>
            <person name="Almuzara M."/>
            <person name="Traglia G.M."/>
            <person name="Campos J."/>
        </authorList>
    </citation>
    <scope>NUCLEOTIDE SEQUENCE [LARGE SCALE GENOMIC DNA]</scope>
    <source>
        <strain evidence="1 2">CVMA36</strain>
    </source>
</reference>
<evidence type="ECO:0000313" key="2">
    <source>
        <dbReference type="Proteomes" id="UP001286589"/>
    </source>
</evidence>
<protein>
    <submittedName>
        <fullName evidence="1">Tail fiber assembly protein</fullName>
    </submittedName>
</protein>
<sequence>MWEDTHMPDNEIDVNEPEIIIPDPEPNPTIWAVTETSYRAVLSADDLQPGETLVIGDRPVIQEQRADAALLRTQLLAMATEKIAPLQDAIDLNMATDDEKALLTAWKKYRVLLMRIDTATAPDITWPEQPTTL</sequence>
<dbReference type="AlphaFoldDB" id="A0AB35RS16"/>
<dbReference type="InterPro" id="IPR003458">
    <property type="entry name" value="Phage_T4_Gp38_tail_assem"/>
</dbReference>
<dbReference type="InterPro" id="IPR051220">
    <property type="entry name" value="TFA_Chaperone"/>
</dbReference>
<dbReference type="PANTHER" id="PTHR34413">
    <property type="entry name" value="PROPHAGE TAIL FIBER ASSEMBLY PROTEIN HOMOLOG TFAE-RELATED-RELATED"/>
    <property type="match status" value="1"/>
</dbReference>